<dbReference type="Pfam" id="PF23343">
    <property type="entry name" value="REP_ORF2-G2P"/>
    <property type="match status" value="1"/>
</dbReference>
<gene>
    <name evidence="2" type="ORF">MCOL2_21053</name>
</gene>
<sequence length="106" mass="13063">MGNELWITMTYRENMTDRVQARKDFDKFLKRFKYHCRKTWGKTRGHLEYVKAVEPQERGAWHFHMLVKFPLMKKVYIDNDTYAKIWKHGITKDKTSRIKRIIWDLL</sequence>
<evidence type="ECO:0000259" key="1">
    <source>
        <dbReference type="Pfam" id="PF23343"/>
    </source>
</evidence>
<dbReference type="AlphaFoldDB" id="W7CZC6"/>
<feature type="domain" description="Replication-associated protein ORF2/G2P" evidence="1">
    <location>
        <begin position="5"/>
        <end position="95"/>
    </location>
</feature>
<name>W7CZC6_9LIST</name>
<dbReference type="EMBL" id="AODM01000124">
    <property type="protein sequence ID" value="EUJ42287.1"/>
    <property type="molecule type" value="Genomic_DNA"/>
</dbReference>
<comment type="caution">
    <text evidence="2">The sequence shown here is derived from an EMBL/GenBank/DDBJ whole genome shotgun (WGS) entry which is preliminary data.</text>
</comment>
<evidence type="ECO:0000313" key="3">
    <source>
        <dbReference type="Proteomes" id="UP000019241"/>
    </source>
</evidence>
<dbReference type="InterPro" id="IPR056906">
    <property type="entry name" value="ORF2/G2P_dom"/>
</dbReference>
<reference evidence="2 3" key="1">
    <citation type="submission" date="2012-12" db="EMBL/GenBank/DDBJ databases">
        <title>Novel taxa of Listeriaceae from agricultural environments in the United States.</title>
        <authorList>
            <person name="den Bakker H.C."/>
            <person name="Allred A."/>
            <person name="Warchocki S."/>
            <person name="Wright E.M."/>
            <person name="Burrell A."/>
            <person name="Nightingale K.K."/>
            <person name="Kephart D."/>
            <person name="Wiedmann M."/>
        </authorList>
    </citation>
    <scope>NUCLEOTIDE SEQUENCE [LARGE SCALE GENOMIC DNA]</scope>
    <source>
        <strain evidence="2 3">FSL S10-1203</strain>
    </source>
</reference>
<dbReference type="Proteomes" id="UP000019241">
    <property type="component" value="Unassembled WGS sequence"/>
</dbReference>
<protein>
    <recommendedName>
        <fullName evidence="1">Replication-associated protein ORF2/G2P domain-containing protein</fullName>
    </recommendedName>
</protein>
<organism evidence="2 3">
    <name type="scientific">Listeria fleischmannii FSL S10-1203</name>
    <dbReference type="NCBI Taxonomy" id="1265822"/>
    <lineage>
        <taxon>Bacteria</taxon>
        <taxon>Bacillati</taxon>
        <taxon>Bacillota</taxon>
        <taxon>Bacilli</taxon>
        <taxon>Bacillales</taxon>
        <taxon>Listeriaceae</taxon>
        <taxon>Listeria</taxon>
    </lineage>
</organism>
<accession>W7CZC6</accession>
<feature type="non-terminal residue" evidence="2">
    <location>
        <position position="106"/>
    </location>
</feature>
<proteinExistence type="predicted"/>
<evidence type="ECO:0000313" key="2">
    <source>
        <dbReference type="EMBL" id="EUJ42287.1"/>
    </source>
</evidence>